<feature type="region of interest" description="Disordered" evidence="1">
    <location>
        <begin position="230"/>
        <end position="257"/>
    </location>
</feature>
<reference evidence="4" key="1">
    <citation type="submission" date="2022-11" db="UniProtKB">
        <authorList>
            <consortium name="WormBaseParasite"/>
        </authorList>
    </citation>
    <scope>IDENTIFICATION</scope>
</reference>
<evidence type="ECO:0000256" key="2">
    <source>
        <dbReference type="SAM" id="SignalP"/>
    </source>
</evidence>
<accession>A0A915N6P6</accession>
<dbReference type="WBParaSite" id="scaffold8795_cov156.g13371">
    <property type="protein sequence ID" value="scaffold8795_cov156.g13371"/>
    <property type="gene ID" value="scaffold8795_cov156.g13371"/>
</dbReference>
<evidence type="ECO:0000313" key="3">
    <source>
        <dbReference type="Proteomes" id="UP000887561"/>
    </source>
</evidence>
<evidence type="ECO:0000256" key="1">
    <source>
        <dbReference type="SAM" id="MobiDB-lite"/>
    </source>
</evidence>
<feature type="signal peptide" evidence="2">
    <location>
        <begin position="1"/>
        <end position="19"/>
    </location>
</feature>
<keyword evidence="3" id="KW-1185">Reference proteome</keyword>
<name>A0A915N6P6_MELJA</name>
<protein>
    <submittedName>
        <fullName evidence="4">Uncharacterized protein</fullName>
    </submittedName>
</protein>
<feature type="compositionally biased region" description="Polar residues" evidence="1">
    <location>
        <begin position="237"/>
        <end position="257"/>
    </location>
</feature>
<feature type="compositionally biased region" description="Low complexity" evidence="1">
    <location>
        <begin position="303"/>
        <end position="315"/>
    </location>
</feature>
<dbReference type="Proteomes" id="UP000887561">
    <property type="component" value="Unplaced"/>
</dbReference>
<organism evidence="3 4">
    <name type="scientific">Meloidogyne javanica</name>
    <name type="common">Root-knot nematode worm</name>
    <dbReference type="NCBI Taxonomy" id="6303"/>
    <lineage>
        <taxon>Eukaryota</taxon>
        <taxon>Metazoa</taxon>
        <taxon>Ecdysozoa</taxon>
        <taxon>Nematoda</taxon>
        <taxon>Chromadorea</taxon>
        <taxon>Rhabditida</taxon>
        <taxon>Tylenchina</taxon>
        <taxon>Tylenchomorpha</taxon>
        <taxon>Tylenchoidea</taxon>
        <taxon>Meloidogynidae</taxon>
        <taxon>Meloidogyninae</taxon>
        <taxon>Meloidogyne</taxon>
        <taxon>Meloidogyne incognita group</taxon>
    </lineage>
</organism>
<feature type="chain" id="PRO_5037157307" evidence="2">
    <location>
        <begin position="20"/>
        <end position="378"/>
    </location>
</feature>
<proteinExistence type="predicted"/>
<sequence length="378" mass="43663">MWLLFLLLISINAYKDVEPLSIFLKIDWMEIKENKFEYPHHLTDETKERFDLKLTETFSSYLNESGFPKTKVFFGKTDGYDVYHFNENVTVEEHLIVSSEYKLQISISGHDNARKTKPVKKVVTCISAKNENDINIYELDPDMDYKEEKISKLLYLKFDEGKSDALAADEVCYAFDQDVIKINSGNDQTVENKERKSAKKQKVNKPVNFGQTIQDGSGHYSKEDVSNLTNKHREPNMVSSHTSSNKNAESNHETNIPDNFFEGVEDYWKSFDKANTEPNDFIPESEYSTDSIWNELSDMSNIASESNSISDSESTTTDKSKNNIEGRMELNEMVEDNLNFNWNDDELQSLERVKSYRAALLNLTLFLNLLHNTLDSFE</sequence>
<dbReference type="AlphaFoldDB" id="A0A915N6P6"/>
<keyword evidence="2" id="KW-0732">Signal</keyword>
<feature type="region of interest" description="Disordered" evidence="1">
    <location>
        <begin position="303"/>
        <end position="323"/>
    </location>
</feature>
<evidence type="ECO:0000313" key="4">
    <source>
        <dbReference type="WBParaSite" id="scaffold8795_cov156.g13371"/>
    </source>
</evidence>